<gene>
    <name evidence="5" type="ORF">IV203_010378</name>
</gene>
<evidence type="ECO:0000256" key="1">
    <source>
        <dbReference type="ARBA" id="ARBA00022723"/>
    </source>
</evidence>
<evidence type="ECO:0000313" key="6">
    <source>
        <dbReference type="Proteomes" id="UP000693970"/>
    </source>
</evidence>
<name>A0A9K3KXH9_9STRA</name>
<sequence>MTASQLRPHIGNLLQALTHCAEETCTGVDQDGGERSLKMNVEPPSPSHHDHPLSTTHKQLAPISNNSDFKKSVIVQVSPSENDDMSERAVSAAPMLGAFLPPLLEEAKKSGRGLSSIPQLTLKENLQMVISALERLDAAALLDLELLPETAAQSSQGPPGPRVRDGVYCRPINNQIQPAVERQPHQSCVRYLHVCEVPDQYSIGIFVFGPNARIPLHDHPDMCVLSRVLYGDLIRLSLDLARPEEADACFEKEERKHQPSDGQSSSSWFPNGWFGRNHNNLHHIHNNLPKGSKAAFKNEMDHLQAPDVTVLYPYEGNLHEFVAGPQGAAVLDVLLPPYDNVQNRDCTFYNIQSLWNGKSNPEDSPSSFRKKEPCFIVPTGQPENFHCISGYYRDLGEQPNHDDDILEESETMDEDEYD</sequence>
<keyword evidence="5" id="KW-0223">Dioxygenase</keyword>
<keyword evidence="1" id="KW-0479">Metal-binding</keyword>
<evidence type="ECO:0000256" key="2">
    <source>
        <dbReference type="ARBA" id="ARBA00023002"/>
    </source>
</evidence>
<dbReference type="GO" id="GO:0016702">
    <property type="term" value="F:oxidoreductase activity, acting on single donors with incorporation of molecular oxygen, incorporation of two atoms of oxygen"/>
    <property type="evidence" value="ECO:0007669"/>
    <property type="project" value="InterPro"/>
</dbReference>
<feature type="compositionally biased region" description="Acidic residues" evidence="4">
    <location>
        <begin position="404"/>
        <end position="418"/>
    </location>
</feature>
<dbReference type="OrthoDB" id="271433at2759"/>
<keyword evidence="2" id="KW-0560">Oxidoreductase</keyword>
<keyword evidence="3" id="KW-0408">Iron</keyword>
<dbReference type="PANTHER" id="PTHR22966:SF61">
    <property type="entry name" value="2-AMINOETHANETHIOL DIOXYGENASE"/>
    <property type="match status" value="1"/>
</dbReference>
<comment type="caution">
    <text evidence="5">The sequence shown here is derived from an EMBL/GenBank/DDBJ whole genome shotgun (WGS) entry which is preliminary data.</text>
</comment>
<reference evidence="5" key="1">
    <citation type="journal article" date="2021" name="Sci. Rep.">
        <title>Diploid genomic architecture of Nitzschia inconspicua, an elite biomass production diatom.</title>
        <authorList>
            <person name="Oliver A."/>
            <person name="Podell S."/>
            <person name="Pinowska A."/>
            <person name="Traller J.C."/>
            <person name="Smith S.R."/>
            <person name="McClure R."/>
            <person name="Beliaev A."/>
            <person name="Bohutskyi P."/>
            <person name="Hill E.A."/>
            <person name="Rabines A."/>
            <person name="Zheng H."/>
            <person name="Allen L.Z."/>
            <person name="Kuo A."/>
            <person name="Grigoriev I.V."/>
            <person name="Allen A.E."/>
            <person name="Hazlebeck D."/>
            <person name="Allen E.E."/>
        </authorList>
    </citation>
    <scope>NUCLEOTIDE SEQUENCE</scope>
    <source>
        <strain evidence="5">Hildebrandi</strain>
    </source>
</reference>
<feature type="region of interest" description="Disordered" evidence="4">
    <location>
        <begin position="396"/>
        <end position="418"/>
    </location>
</feature>
<dbReference type="AlphaFoldDB" id="A0A9K3KXH9"/>
<reference evidence="5" key="2">
    <citation type="submission" date="2021-04" db="EMBL/GenBank/DDBJ databases">
        <authorList>
            <person name="Podell S."/>
        </authorList>
    </citation>
    <scope>NUCLEOTIDE SEQUENCE</scope>
    <source>
        <strain evidence="5">Hildebrandi</strain>
    </source>
</reference>
<dbReference type="Proteomes" id="UP000693970">
    <property type="component" value="Unassembled WGS sequence"/>
</dbReference>
<dbReference type="InterPro" id="IPR012864">
    <property type="entry name" value="PCO/ADO"/>
</dbReference>
<dbReference type="PANTHER" id="PTHR22966">
    <property type="entry name" value="2-AMINOETHANETHIOL DIOXYGENASE"/>
    <property type="match status" value="1"/>
</dbReference>
<dbReference type="EMBL" id="JAGRRH010000018">
    <property type="protein sequence ID" value="KAG7351018.1"/>
    <property type="molecule type" value="Genomic_DNA"/>
</dbReference>
<dbReference type="GO" id="GO:0046872">
    <property type="term" value="F:metal ion binding"/>
    <property type="evidence" value="ECO:0007669"/>
    <property type="project" value="UniProtKB-KW"/>
</dbReference>
<accession>A0A9K3KXH9</accession>
<proteinExistence type="predicted"/>
<feature type="region of interest" description="Disordered" evidence="4">
    <location>
        <begin position="27"/>
        <end position="54"/>
    </location>
</feature>
<evidence type="ECO:0000313" key="5">
    <source>
        <dbReference type="EMBL" id="KAG7351018.1"/>
    </source>
</evidence>
<organism evidence="5 6">
    <name type="scientific">Nitzschia inconspicua</name>
    <dbReference type="NCBI Taxonomy" id="303405"/>
    <lineage>
        <taxon>Eukaryota</taxon>
        <taxon>Sar</taxon>
        <taxon>Stramenopiles</taxon>
        <taxon>Ochrophyta</taxon>
        <taxon>Bacillariophyta</taxon>
        <taxon>Bacillariophyceae</taxon>
        <taxon>Bacillariophycidae</taxon>
        <taxon>Bacillariales</taxon>
        <taxon>Bacillariaceae</taxon>
        <taxon>Nitzschia</taxon>
    </lineage>
</organism>
<evidence type="ECO:0000256" key="4">
    <source>
        <dbReference type="SAM" id="MobiDB-lite"/>
    </source>
</evidence>
<keyword evidence="6" id="KW-1185">Reference proteome</keyword>
<protein>
    <submittedName>
        <fullName evidence="5">Cysteine oxidase/2-aminoethanethiol dioxygenase domain containing protein</fullName>
    </submittedName>
</protein>
<evidence type="ECO:0000256" key="3">
    <source>
        <dbReference type="ARBA" id="ARBA00023004"/>
    </source>
</evidence>
<dbReference type="Pfam" id="PF07847">
    <property type="entry name" value="PCO_ADO"/>
    <property type="match status" value="1"/>
</dbReference>
<dbReference type="CDD" id="cd20289">
    <property type="entry name" value="cupin_ADO"/>
    <property type="match status" value="1"/>
</dbReference>